<keyword evidence="2 6" id="KW-0812">Transmembrane</keyword>
<reference evidence="8" key="4">
    <citation type="submission" date="2019-03" db="UniProtKB">
        <authorList>
            <consortium name="EnsemblPlants"/>
        </authorList>
    </citation>
    <scope>IDENTIFICATION</scope>
</reference>
<reference evidence="8" key="5">
    <citation type="journal article" date="2021" name="G3 (Bethesda)">
        <title>Aegilops tauschii genome assembly Aet v5.0 features greater sequence contiguity and improved annotation.</title>
        <authorList>
            <person name="Wang L."/>
            <person name="Zhu T."/>
            <person name="Rodriguez J.C."/>
            <person name="Deal K.R."/>
            <person name="Dubcovsky J."/>
            <person name="McGuire P.E."/>
            <person name="Lux T."/>
            <person name="Spannagl M."/>
            <person name="Mayer K.F.X."/>
            <person name="Baldrich P."/>
            <person name="Meyers B.C."/>
            <person name="Huo N."/>
            <person name="Gu Y.Q."/>
            <person name="Zhou H."/>
            <person name="Devos K.M."/>
            <person name="Bennetzen J.L."/>
            <person name="Unver T."/>
            <person name="Budak H."/>
            <person name="Gulick P.J."/>
            <person name="Galiba G."/>
            <person name="Kalapos B."/>
            <person name="Nelson D.R."/>
            <person name="Li P."/>
            <person name="You F.M."/>
            <person name="Luo M.C."/>
            <person name="Dvorak J."/>
        </authorList>
    </citation>
    <scope>NUCLEOTIDE SEQUENCE [LARGE SCALE GENOMIC DNA]</scope>
    <source>
        <strain evidence="8">cv. AL8/78</strain>
    </source>
</reference>
<dbReference type="AlphaFoldDB" id="A0A453IBQ0"/>
<organism evidence="8 9">
    <name type="scientific">Aegilops tauschii subsp. strangulata</name>
    <name type="common">Goatgrass</name>
    <dbReference type="NCBI Taxonomy" id="200361"/>
    <lineage>
        <taxon>Eukaryota</taxon>
        <taxon>Viridiplantae</taxon>
        <taxon>Streptophyta</taxon>
        <taxon>Embryophyta</taxon>
        <taxon>Tracheophyta</taxon>
        <taxon>Spermatophyta</taxon>
        <taxon>Magnoliopsida</taxon>
        <taxon>Liliopsida</taxon>
        <taxon>Poales</taxon>
        <taxon>Poaceae</taxon>
        <taxon>BOP clade</taxon>
        <taxon>Pooideae</taxon>
        <taxon>Triticodae</taxon>
        <taxon>Triticeae</taxon>
        <taxon>Triticinae</taxon>
        <taxon>Aegilops</taxon>
    </lineage>
</organism>
<dbReference type="Gramene" id="AET4Gv20511300.1">
    <property type="protein sequence ID" value="AET4Gv20511300.1"/>
    <property type="gene ID" value="AET4Gv20511300"/>
</dbReference>
<proteinExistence type="predicted"/>
<accession>A0A453IBQ0</accession>
<feature type="transmembrane region" description="Helical" evidence="6">
    <location>
        <begin position="187"/>
        <end position="207"/>
    </location>
</feature>
<reference evidence="8" key="3">
    <citation type="journal article" date="2017" name="Nature">
        <title>Genome sequence of the progenitor of the wheat D genome Aegilops tauschii.</title>
        <authorList>
            <person name="Luo M.C."/>
            <person name="Gu Y.Q."/>
            <person name="Puiu D."/>
            <person name="Wang H."/>
            <person name="Twardziok S.O."/>
            <person name="Deal K.R."/>
            <person name="Huo N."/>
            <person name="Zhu T."/>
            <person name="Wang L."/>
            <person name="Wang Y."/>
            <person name="McGuire P.E."/>
            <person name="Liu S."/>
            <person name="Long H."/>
            <person name="Ramasamy R.K."/>
            <person name="Rodriguez J.C."/>
            <person name="Van S.L."/>
            <person name="Yuan L."/>
            <person name="Wang Z."/>
            <person name="Xia Z."/>
            <person name="Xiao L."/>
            <person name="Anderson O.D."/>
            <person name="Ouyang S."/>
            <person name="Liang Y."/>
            <person name="Zimin A.V."/>
            <person name="Pertea G."/>
            <person name="Qi P."/>
            <person name="Bennetzen J.L."/>
            <person name="Dai X."/>
            <person name="Dawson M.W."/>
            <person name="Muller H.G."/>
            <person name="Kugler K."/>
            <person name="Rivarola-Duarte L."/>
            <person name="Spannagl M."/>
            <person name="Mayer K.F.X."/>
            <person name="Lu F.H."/>
            <person name="Bevan M.W."/>
            <person name="Leroy P."/>
            <person name="Li P."/>
            <person name="You F.M."/>
            <person name="Sun Q."/>
            <person name="Liu Z."/>
            <person name="Lyons E."/>
            <person name="Wicker T."/>
            <person name="Salzberg S.L."/>
            <person name="Devos K.M."/>
            <person name="Dvorak J."/>
        </authorList>
    </citation>
    <scope>NUCLEOTIDE SEQUENCE [LARGE SCALE GENOMIC DNA]</scope>
    <source>
        <strain evidence="8">cv. AL8/78</strain>
    </source>
</reference>
<feature type="transmembrane region" description="Helical" evidence="6">
    <location>
        <begin position="340"/>
        <end position="361"/>
    </location>
</feature>
<feature type="compositionally biased region" description="Pro residues" evidence="5">
    <location>
        <begin position="34"/>
        <end position="45"/>
    </location>
</feature>
<dbReference type="InterPro" id="IPR037185">
    <property type="entry name" value="EmrE-like"/>
</dbReference>
<feature type="transmembrane region" description="Helical" evidence="6">
    <location>
        <begin position="237"/>
        <end position="254"/>
    </location>
</feature>
<comment type="subcellular location">
    <subcellularLocation>
        <location evidence="1">Membrane</location>
        <topology evidence="1">Multi-pass membrane protein</topology>
    </subcellularLocation>
</comment>
<evidence type="ECO:0000256" key="4">
    <source>
        <dbReference type="ARBA" id="ARBA00023136"/>
    </source>
</evidence>
<dbReference type="PANTHER" id="PTHR11132">
    <property type="entry name" value="SOLUTE CARRIER FAMILY 35"/>
    <property type="match status" value="1"/>
</dbReference>
<evidence type="ECO:0000256" key="6">
    <source>
        <dbReference type="SAM" id="Phobius"/>
    </source>
</evidence>
<dbReference type="EnsemblPlants" id="AET4Gv20511300.1">
    <property type="protein sequence ID" value="AET4Gv20511300.1"/>
    <property type="gene ID" value="AET4Gv20511300"/>
</dbReference>
<name>A0A453IBQ0_AEGTS</name>
<dbReference type="STRING" id="200361.A0A453IBQ0"/>
<evidence type="ECO:0000256" key="1">
    <source>
        <dbReference type="ARBA" id="ARBA00004141"/>
    </source>
</evidence>
<dbReference type="InterPro" id="IPR050186">
    <property type="entry name" value="TPT_transporter"/>
</dbReference>
<feature type="compositionally biased region" description="Basic residues" evidence="5">
    <location>
        <begin position="46"/>
        <end position="55"/>
    </location>
</feature>
<dbReference type="InterPro" id="IPR004853">
    <property type="entry name" value="Sugar_P_trans_dom"/>
</dbReference>
<feature type="transmembrane region" description="Helical" evidence="6">
    <location>
        <begin position="275"/>
        <end position="292"/>
    </location>
</feature>
<keyword evidence="4 6" id="KW-0472">Membrane</keyword>
<evidence type="ECO:0000313" key="8">
    <source>
        <dbReference type="EnsemblPlants" id="AET4Gv20511300.1"/>
    </source>
</evidence>
<keyword evidence="3 6" id="KW-1133">Transmembrane helix</keyword>
<dbReference type="GO" id="GO:0016020">
    <property type="term" value="C:membrane"/>
    <property type="evidence" value="ECO:0007669"/>
    <property type="project" value="UniProtKB-SubCell"/>
</dbReference>
<reference evidence="9" key="1">
    <citation type="journal article" date="2014" name="Science">
        <title>Ancient hybridizations among the ancestral genomes of bread wheat.</title>
        <authorList>
            <consortium name="International Wheat Genome Sequencing Consortium,"/>
            <person name="Marcussen T."/>
            <person name="Sandve S.R."/>
            <person name="Heier L."/>
            <person name="Spannagl M."/>
            <person name="Pfeifer M."/>
            <person name="Jakobsen K.S."/>
            <person name="Wulff B.B."/>
            <person name="Steuernagel B."/>
            <person name="Mayer K.F."/>
            <person name="Olsen O.A."/>
        </authorList>
    </citation>
    <scope>NUCLEOTIDE SEQUENCE [LARGE SCALE GENOMIC DNA]</scope>
    <source>
        <strain evidence="9">cv. AL8/78</strain>
    </source>
</reference>
<evidence type="ECO:0000256" key="2">
    <source>
        <dbReference type="ARBA" id="ARBA00022692"/>
    </source>
</evidence>
<dbReference type="Proteomes" id="UP000015105">
    <property type="component" value="Chromosome 4D"/>
</dbReference>
<keyword evidence="9" id="KW-1185">Reference proteome</keyword>
<dbReference type="SUPFAM" id="SSF103481">
    <property type="entry name" value="Multidrug resistance efflux transporter EmrE"/>
    <property type="match status" value="2"/>
</dbReference>
<protein>
    <recommendedName>
        <fullName evidence="7">Sugar phosphate transporter domain-containing protein</fullName>
    </recommendedName>
</protein>
<evidence type="ECO:0000256" key="5">
    <source>
        <dbReference type="SAM" id="MobiDB-lite"/>
    </source>
</evidence>
<reference evidence="9" key="2">
    <citation type="journal article" date="2017" name="Nat. Plants">
        <title>The Aegilops tauschii genome reveals multiple impacts of transposons.</title>
        <authorList>
            <person name="Zhao G."/>
            <person name="Zou C."/>
            <person name="Li K."/>
            <person name="Wang K."/>
            <person name="Li T."/>
            <person name="Gao L."/>
            <person name="Zhang X."/>
            <person name="Wang H."/>
            <person name="Yang Z."/>
            <person name="Liu X."/>
            <person name="Jiang W."/>
            <person name="Mao L."/>
            <person name="Kong X."/>
            <person name="Jiao Y."/>
            <person name="Jia J."/>
        </authorList>
    </citation>
    <scope>NUCLEOTIDE SEQUENCE [LARGE SCALE GENOMIC DNA]</scope>
    <source>
        <strain evidence="9">cv. AL8/78</strain>
    </source>
</reference>
<evidence type="ECO:0000259" key="7">
    <source>
        <dbReference type="Pfam" id="PF03151"/>
    </source>
</evidence>
<evidence type="ECO:0000256" key="3">
    <source>
        <dbReference type="ARBA" id="ARBA00022989"/>
    </source>
</evidence>
<feature type="transmembrane region" description="Helical" evidence="6">
    <location>
        <begin position="312"/>
        <end position="333"/>
    </location>
</feature>
<feature type="transmembrane region" description="Helical" evidence="6">
    <location>
        <begin position="214"/>
        <end position="231"/>
    </location>
</feature>
<feature type="domain" description="Sugar phosphate transporter" evidence="7">
    <location>
        <begin position="148"/>
        <end position="384"/>
    </location>
</feature>
<evidence type="ECO:0000313" key="9">
    <source>
        <dbReference type="Proteomes" id="UP000015105"/>
    </source>
</evidence>
<sequence>VARPRPFSLHPSTDRESRLLPIPINTSSHASAPSPNPPPIQPRPNPPRHSHHRRLPPPQIRARPRATSRDDGQGRRVAGAGRRGGCGQRALLHRGARHRLVLLQHRRAPAQQVPPQQLRLQVPNLPHHVPHVRLRALLLRRHRLAPDRAHAARALPRPARQDLSALSLVFCGSVVSGNVSLRYLPVSFNQAVGATTPFFTAVFAYIMTVKRESWITYLTLVPVVTGVVIASGGEPSFHLFGFIMCIGATAARALKTVLQGILLSSEGEKLNSMNLLLYMAPIAVILLLPATLFMEDNVVGVTIELAKKDFTIVWLLLFNSCLSYFVNLTNFLVTKHTSALTLQVLGNAKGAVAVVVSILIFKNPVSVTGMLGYTLTVIGVILYSESKKRSKP</sequence>
<dbReference type="Pfam" id="PF03151">
    <property type="entry name" value="TPT"/>
    <property type="match status" value="1"/>
</dbReference>
<feature type="transmembrane region" description="Helical" evidence="6">
    <location>
        <begin position="367"/>
        <end position="384"/>
    </location>
</feature>
<feature type="region of interest" description="Disordered" evidence="5">
    <location>
        <begin position="1"/>
        <end position="89"/>
    </location>
</feature>